<evidence type="ECO:0000313" key="1">
    <source>
        <dbReference type="EMBL" id="PSL15123.1"/>
    </source>
</evidence>
<sequence>MVLILALYAGGVVADDGEQGRMLYYGVEIERTIQGVDYTDANCETCHDDAFYQRADRKVHSYASLEAFVEGCNTNLDVGWFPDEVSAVASWMNATYYRFEE</sequence>
<gene>
    <name evidence="1" type="ORF">CLV44_10517</name>
</gene>
<accession>A0A2P8F085</accession>
<evidence type="ECO:0000313" key="2">
    <source>
        <dbReference type="Proteomes" id="UP000242133"/>
    </source>
</evidence>
<dbReference type="AlphaFoldDB" id="A0A2P8F085"/>
<reference evidence="1 2" key="1">
    <citation type="submission" date="2018-03" db="EMBL/GenBank/DDBJ databases">
        <title>Genomic Encyclopedia of Archaeal and Bacterial Type Strains, Phase II (KMG-II): from individual species to whole genera.</title>
        <authorList>
            <person name="Goeker M."/>
        </authorList>
    </citation>
    <scope>NUCLEOTIDE SEQUENCE [LARGE SCALE GENOMIC DNA]</scope>
    <source>
        <strain evidence="1 2">DSM 17586</strain>
    </source>
</reference>
<dbReference type="Proteomes" id="UP000242133">
    <property type="component" value="Unassembled WGS sequence"/>
</dbReference>
<dbReference type="EMBL" id="PYGI01000005">
    <property type="protein sequence ID" value="PSL15123.1"/>
    <property type="molecule type" value="Genomic_DNA"/>
</dbReference>
<name>A0A2P8F085_9GAMM</name>
<evidence type="ECO:0008006" key="3">
    <source>
        <dbReference type="Google" id="ProtNLM"/>
    </source>
</evidence>
<organism evidence="1 2">
    <name type="scientific">Marinobacterium halophilum</name>
    <dbReference type="NCBI Taxonomy" id="267374"/>
    <lineage>
        <taxon>Bacteria</taxon>
        <taxon>Pseudomonadati</taxon>
        <taxon>Pseudomonadota</taxon>
        <taxon>Gammaproteobacteria</taxon>
        <taxon>Oceanospirillales</taxon>
        <taxon>Oceanospirillaceae</taxon>
        <taxon>Marinobacterium</taxon>
    </lineage>
</organism>
<keyword evidence="2" id="KW-1185">Reference proteome</keyword>
<protein>
    <recommendedName>
        <fullName evidence="3">Cytochrome c domain-containing protein</fullName>
    </recommendedName>
</protein>
<proteinExistence type="predicted"/>
<comment type="caution">
    <text evidence="1">The sequence shown here is derived from an EMBL/GenBank/DDBJ whole genome shotgun (WGS) entry which is preliminary data.</text>
</comment>